<dbReference type="FunFam" id="1.10.238.10:FF:000585">
    <property type="entry name" value="Calcium-dependent protein kinase-a"/>
    <property type="match status" value="1"/>
</dbReference>
<comment type="similarity">
    <text evidence="23">Belongs to the protein kinase superfamily. Ser/Thr protein kinase family. CDPK subfamily.</text>
</comment>
<evidence type="ECO:0000256" key="4">
    <source>
        <dbReference type="ARBA" id="ARBA00004425"/>
    </source>
</evidence>
<dbReference type="Gene3D" id="3.30.200.20">
    <property type="entry name" value="Phosphorylase Kinase, domain 1"/>
    <property type="match status" value="1"/>
</dbReference>
<dbReference type="FunFam" id="3.30.200.20:FF:000315">
    <property type="entry name" value="Calcium-dependent protein kinase 3"/>
    <property type="match status" value="1"/>
</dbReference>
<keyword evidence="9 32" id="KW-0808">Transferase</keyword>
<dbReference type="PROSITE" id="PS50017">
    <property type="entry name" value="DEATH_DOMAIN"/>
    <property type="match status" value="1"/>
</dbReference>
<comment type="catalytic activity">
    <reaction evidence="24">
        <text>L-threonyl-[protein] + ATP = O-phospho-L-threonyl-[protein] + ADP + H(+)</text>
        <dbReference type="Rhea" id="RHEA:46608"/>
        <dbReference type="Rhea" id="RHEA-COMP:11060"/>
        <dbReference type="Rhea" id="RHEA-COMP:11605"/>
        <dbReference type="ChEBI" id="CHEBI:15378"/>
        <dbReference type="ChEBI" id="CHEBI:30013"/>
        <dbReference type="ChEBI" id="CHEBI:30616"/>
        <dbReference type="ChEBI" id="CHEBI:61977"/>
        <dbReference type="ChEBI" id="CHEBI:456216"/>
        <dbReference type="EC" id="2.7.11.1"/>
    </reaction>
</comment>
<evidence type="ECO:0000259" key="30">
    <source>
        <dbReference type="PROSITE" id="PS50017"/>
    </source>
</evidence>
<dbReference type="InterPro" id="IPR050205">
    <property type="entry name" value="CDPK_Ser/Thr_kinases"/>
</dbReference>
<dbReference type="GO" id="GO:0020005">
    <property type="term" value="C:symbiont-containing vacuole membrane"/>
    <property type="evidence" value="ECO:0007669"/>
    <property type="project" value="UniProtKB-SubCell"/>
</dbReference>
<evidence type="ECO:0000256" key="19">
    <source>
        <dbReference type="ARBA" id="ARBA00023069"/>
    </source>
</evidence>
<dbReference type="PROSITE" id="PS00107">
    <property type="entry name" value="PROTEIN_KINASE_ATP"/>
    <property type="match status" value="1"/>
</dbReference>
<evidence type="ECO:0000256" key="23">
    <source>
        <dbReference type="ARBA" id="ARBA00024334"/>
    </source>
</evidence>
<dbReference type="Pfam" id="PF00069">
    <property type="entry name" value="Pkinase"/>
    <property type="match status" value="1"/>
</dbReference>
<dbReference type="eggNOG" id="KOG0032">
    <property type="taxonomic scope" value="Eukaryota"/>
</dbReference>
<dbReference type="SUPFAM" id="SSF47473">
    <property type="entry name" value="EF-hand"/>
    <property type="match status" value="1"/>
</dbReference>
<dbReference type="GO" id="GO:0106310">
    <property type="term" value="F:protein serine kinase activity"/>
    <property type="evidence" value="ECO:0007669"/>
    <property type="project" value="RHEA"/>
</dbReference>
<dbReference type="EMBL" id="GL983984">
    <property type="protein sequence ID" value="EGR30516.1"/>
    <property type="molecule type" value="Genomic_DNA"/>
</dbReference>
<evidence type="ECO:0000256" key="16">
    <source>
        <dbReference type="ARBA" id="ARBA00022840"/>
    </source>
</evidence>
<dbReference type="GO" id="GO:0007165">
    <property type="term" value="P:signal transduction"/>
    <property type="evidence" value="ECO:0007669"/>
    <property type="project" value="InterPro"/>
</dbReference>
<evidence type="ECO:0000256" key="2">
    <source>
        <dbReference type="ARBA" id="ARBA00004230"/>
    </source>
</evidence>
<dbReference type="GeneID" id="14906627"/>
<dbReference type="SMART" id="SM00220">
    <property type="entry name" value="S_TKc"/>
    <property type="match status" value="1"/>
</dbReference>
<keyword evidence="15" id="KW-0106">Calcium</keyword>
<dbReference type="PANTHER" id="PTHR24349">
    <property type="entry name" value="SERINE/THREONINE-PROTEIN KINASE"/>
    <property type="match status" value="1"/>
</dbReference>
<proteinExistence type="inferred from homology"/>
<dbReference type="GO" id="GO:0031514">
    <property type="term" value="C:motile cilium"/>
    <property type="evidence" value="ECO:0007669"/>
    <property type="project" value="UniProtKB-SubCell"/>
</dbReference>
<dbReference type="AlphaFoldDB" id="G0QW93"/>
<dbReference type="FunCoup" id="G0QW93">
    <property type="interactions" value="11"/>
</dbReference>
<dbReference type="GO" id="GO:0045087">
    <property type="term" value="P:innate immune response"/>
    <property type="evidence" value="ECO:0007669"/>
    <property type="project" value="UniProtKB-ARBA"/>
</dbReference>
<dbReference type="SUPFAM" id="SSF56112">
    <property type="entry name" value="Protein kinase-like (PK-like)"/>
    <property type="match status" value="1"/>
</dbReference>
<comment type="subcellular location">
    <subcellularLocation>
        <location evidence="3">Cell membrane</location>
        <topology evidence="3">Lipid-anchor</topology>
        <orientation evidence="3">Cytoplasmic side</orientation>
    </subcellularLocation>
    <subcellularLocation>
        <location evidence="2">Cell projection</location>
        <location evidence="2">Cilium</location>
        <location evidence="2">Flagellum</location>
    </subcellularLocation>
    <subcellularLocation>
        <location evidence="4">Host cell membrane</location>
        <topology evidence="4">Lipid-anchor</topology>
    </subcellularLocation>
    <subcellularLocation>
        <location evidence="26">Parasitophorous vacuole membrane</location>
        <topology evidence="26">Lipid-anchor</topology>
    </subcellularLocation>
</comment>
<keyword evidence="14 32" id="KW-0418">Kinase</keyword>
<evidence type="ECO:0000313" key="33">
    <source>
        <dbReference type="Proteomes" id="UP000008983"/>
    </source>
</evidence>
<evidence type="ECO:0000256" key="13">
    <source>
        <dbReference type="ARBA" id="ARBA00022741"/>
    </source>
</evidence>
<evidence type="ECO:0000256" key="11">
    <source>
        <dbReference type="ARBA" id="ARBA00022723"/>
    </source>
</evidence>
<dbReference type="GO" id="GO:0016787">
    <property type="term" value="F:hydrolase activity"/>
    <property type="evidence" value="ECO:0007669"/>
    <property type="project" value="UniProtKB-KW"/>
</dbReference>
<dbReference type="OMA" id="LEHEWIR"/>
<dbReference type="InParanoid" id="G0QW93"/>
<dbReference type="FunFam" id="1.10.510.10:FF:000398">
    <property type="entry name" value="Calcium-dependent protein kinase 1"/>
    <property type="match status" value="1"/>
</dbReference>
<dbReference type="InterPro" id="IPR000488">
    <property type="entry name" value="Death_dom"/>
</dbReference>
<dbReference type="Gene3D" id="1.10.510.10">
    <property type="entry name" value="Transferase(Phosphotransferase) domain 1"/>
    <property type="match status" value="1"/>
</dbReference>
<feature type="domain" description="EF-hand" evidence="31">
    <location>
        <begin position="471"/>
        <end position="506"/>
    </location>
</feature>
<evidence type="ECO:0000256" key="17">
    <source>
        <dbReference type="ARBA" id="ARBA00022846"/>
    </source>
</evidence>
<keyword evidence="12" id="KW-0677">Repeat</keyword>
<feature type="domain" description="EF-hand" evidence="31">
    <location>
        <begin position="400"/>
        <end position="435"/>
    </location>
</feature>
<organism evidence="32 33">
    <name type="scientific">Ichthyophthirius multifiliis</name>
    <name type="common">White spot disease agent</name>
    <name type="synonym">Ich</name>
    <dbReference type="NCBI Taxonomy" id="5932"/>
    <lineage>
        <taxon>Eukaryota</taxon>
        <taxon>Sar</taxon>
        <taxon>Alveolata</taxon>
        <taxon>Ciliophora</taxon>
        <taxon>Intramacronucleata</taxon>
        <taxon>Oligohymenophorea</taxon>
        <taxon>Hymenostomatida</taxon>
        <taxon>Ophryoglenina</taxon>
        <taxon>Ichthyophthirius</taxon>
    </lineage>
</organism>
<dbReference type="InterPro" id="IPR002048">
    <property type="entry name" value="EF_hand_dom"/>
</dbReference>
<keyword evidence="8" id="KW-0723">Serine/threonine-protein kinase</keyword>
<evidence type="ECO:0000256" key="6">
    <source>
        <dbReference type="ARBA" id="ARBA00022475"/>
    </source>
</evidence>
<evidence type="ECO:0000256" key="10">
    <source>
        <dbReference type="ARBA" id="ARBA00022707"/>
    </source>
</evidence>
<dbReference type="CDD" id="cd05117">
    <property type="entry name" value="STKc_CAMK"/>
    <property type="match status" value="1"/>
</dbReference>
<evidence type="ECO:0000259" key="29">
    <source>
        <dbReference type="PROSITE" id="PS50011"/>
    </source>
</evidence>
<evidence type="ECO:0000256" key="8">
    <source>
        <dbReference type="ARBA" id="ARBA00022527"/>
    </source>
</evidence>
<evidence type="ECO:0000256" key="27">
    <source>
        <dbReference type="ARBA" id="ARBA00068067"/>
    </source>
</evidence>
<dbReference type="OrthoDB" id="286757at2759"/>
<dbReference type="PROSITE" id="PS00018">
    <property type="entry name" value="EF_HAND_1"/>
    <property type="match status" value="3"/>
</dbReference>
<feature type="domain" description="Death" evidence="30">
    <location>
        <begin position="281"/>
        <end position="351"/>
    </location>
</feature>
<evidence type="ECO:0000256" key="24">
    <source>
        <dbReference type="ARBA" id="ARBA00047899"/>
    </source>
</evidence>
<keyword evidence="18" id="KW-1043">Host membrane</keyword>
<dbReference type="InterPro" id="IPR008271">
    <property type="entry name" value="Ser/Thr_kinase_AS"/>
</dbReference>
<keyword evidence="6" id="KW-1003">Cell membrane</keyword>
<dbReference type="Gene3D" id="1.10.238.10">
    <property type="entry name" value="EF-hand"/>
    <property type="match status" value="2"/>
</dbReference>
<dbReference type="STRING" id="857967.G0QW93"/>
<evidence type="ECO:0000256" key="25">
    <source>
        <dbReference type="ARBA" id="ARBA00048679"/>
    </source>
</evidence>
<dbReference type="PROSITE" id="PS50222">
    <property type="entry name" value="EF_HAND_2"/>
    <property type="match status" value="4"/>
</dbReference>
<dbReference type="FunFam" id="1.10.238.10:FF:000299">
    <property type="entry name" value="Uncharacterized protein"/>
    <property type="match status" value="1"/>
</dbReference>
<sequence length="513" mass="59387">MGQKNTKPNQKRNDKQKERIKQQILEEQKNNNIQITDINNFNISGQELVVEKYGKIQQEYTLYNVPLGKGAFGEVRKATHKKTGLQRAVKIISKFECPAEEQARLIEEVKILKTLDHPNIIKVYEFYQDQRFLYIVTDLCTGGELFDKIIELQHFGEKDAAETMYQILNAVNYLHKNKIVHRDLKPENILYDSKTKDSIMKMVDFGTSTSFDPSKKMNQKLGTPYYIAPEVLNKQYDEKCDIWSCGVIMYIILCGYPPFNAQSDADIMNKVKIGKFSFPVEEWKYISNEAKLLIQNMLQLDPQKRVSAEQALLDPWIQKFRNKNDVDVPNLIKSLNNMRTFRAGKKLQEATWMFIVNYLASKEEKTELLKTFQQLDTNGDGKLSKQELIDGYAKILPPETAEKEVEKIMKIIDKNANGDIDYSEWVAATISREQLLSKQRLEITFSLFDKDGSGSLQIDELKEIFGGNKIISEEVWKEVIQEVDKNGDGEISYIEFKEMMLKLVDMEDNIDNN</sequence>
<keyword evidence="18" id="KW-0472">Membrane</keyword>
<keyword evidence="13 28" id="KW-0547">Nucleotide-binding</keyword>
<keyword evidence="17" id="KW-0282">Flagellum</keyword>
<dbReference type="EC" id="2.7.11.1" evidence="5"/>
<dbReference type="InterPro" id="IPR011009">
    <property type="entry name" value="Kinase-like_dom_sf"/>
</dbReference>
<dbReference type="GO" id="GO:0004674">
    <property type="term" value="F:protein serine/threonine kinase activity"/>
    <property type="evidence" value="ECO:0007669"/>
    <property type="project" value="UniProtKB-KW"/>
</dbReference>
<dbReference type="GO" id="GO:0020002">
    <property type="term" value="C:host cell plasma membrane"/>
    <property type="evidence" value="ECO:0007669"/>
    <property type="project" value="UniProtKB-SubCell"/>
</dbReference>
<dbReference type="InterPro" id="IPR017441">
    <property type="entry name" value="Protein_kinase_ATP_BS"/>
</dbReference>
<dbReference type="InterPro" id="IPR018247">
    <property type="entry name" value="EF_Hand_1_Ca_BS"/>
</dbReference>
<dbReference type="GO" id="GO:0005886">
    <property type="term" value="C:plasma membrane"/>
    <property type="evidence" value="ECO:0007669"/>
    <property type="project" value="UniProtKB-SubCell"/>
</dbReference>
<dbReference type="GO" id="GO:0005509">
    <property type="term" value="F:calcium ion binding"/>
    <property type="evidence" value="ECO:0007669"/>
    <property type="project" value="InterPro"/>
</dbReference>
<keyword evidence="16 28" id="KW-0067">ATP-binding</keyword>
<accession>G0QW93</accession>
<keyword evidence="10" id="KW-0519">Myristate</keyword>
<keyword evidence="19" id="KW-0969">Cilium</keyword>
<keyword evidence="21" id="KW-0966">Cell projection</keyword>
<dbReference type="Proteomes" id="UP000008983">
    <property type="component" value="Unassembled WGS sequence"/>
</dbReference>
<protein>
    <recommendedName>
        <fullName evidence="27">Calcium-dependent protein kinase 1</fullName>
        <ecNumber evidence="5">2.7.11.1</ecNumber>
    </recommendedName>
</protein>
<feature type="domain" description="Protein kinase" evidence="29">
    <location>
        <begin position="61"/>
        <end position="317"/>
    </location>
</feature>
<keyword evidence="7" id="KW-1032">Host cell membrane</keyword>
<evidence type="ECO:0000256" key="26">
    <source>
        <dbReference type="ARBA" id="ARBA00060437"/>
    </source>
</evidence>
<evidence type="ECO:0000313" key="32">
    <source>
        <dbReference type="EMBL" id="EGR30516.1"/>
    </source>
</evidence>
<evidence type="ECO:0000256" key="28">
    <source>
        <dbReference type="PROSITE-ProRule" id="PRU10141"/>
    </source>
</evidence>
<feature type="binding site" evidence="28">
    <location>
        <position position="90"/>
    </location>
    <ligand>
        <name>ATP</name>
        <dbReference type="ChEBI" id="CHEBI:30616"/>
    </ligand>
</feature>
<reference evidence="32 33" key="1">
    <citation type="submission" date="2011-07" db="EMBL/GenBank/DDBJ databases">
        <authorList>
            <person name="Coyne R."/>
            <person name="Brami D."/>
            <person name="Johnson J."/>
            <person name="Hostetler J."/>
            <person name="Hannick L."/>
            <person name="Clark T."/>
            <person name="Cassidy-Hanley D."/>
            <person name="Inman J."/>
        </authorList>
    </citation>
    <scope>NUCLEOTIDE SEQUENCE [LARGE SCALE GENOMIC DNA]</scope>
    <source>
        <strain evidence="32 33">G5</strain>
    </source>
</reference>
<evidence type="ECO:0000256" key="3">
    <source>
        <dbReference type="ARBA" id="ARBA00004342"/>
    </source>
</evidence>
<evidence type="ECO:0000256" key="15">
    <source>
        <dbReference type="ARBA" id="ARBA00022837"/>
    </source>
</evidence>
<feature type="domain" description="EF-hand" evidence="31">
    <location>
        <begin position="363"/>
        <end position="398"/>
    </location>
</feature>
<comment type="cofactor">
    <cofactor evidence="1">
        <name>Mg(2+)</name>
        <dbReference type="ChEBI" id="CHEBI:18420"/>
    </cofactor>
</comment>
<dbReference type="CDD" id="cd00051">
    <property type="entry name" value="EFh"/>
    <property type="match status" value="2"/>
</dbReference>
<comment type="catalytic activity">
    <reaction evidence="25">
        <text>L-seryl-[protein] + ATP = O-phospho-L-seryl-[protein] + ADP + H(+)</text>
        <dbReference type="Rhea" id="RHEA:17989"/>
        <dbReference type="Rhea" id="RHEA-COMP:9863"/>
        <dbReference type="Rhea" id="RHEA-COMP:11604"/>
        <dbReference type="ChEBI" id="CHEBI:15378"/>
        <dbReference type="ChEBI" id="CHEBI:29999"/>
        <dbReference type="ChEBI" id="CHEBI:30616"/>
        <dbReference type="ChEBI" id="CHEBI:83421"/>
        <dbReference type="ChEBI" id="CHEBI:456216"/>
        <dbReference type="EC" id="2.7.11.1"/>
    </reaction>
</comment>
<evidence type="ECO:0000256" key="22">
    <source>
        <dbReference type="ARBA" id="ARBA00023288"/>
    </source>
</evidence>
<evidence type="ECO:0000256" key="21">
    <source>
        <dbReference type="ARBA" id="ARBA00023273"/>
    </source>
</evidence>
<keyword evidence="33" id="KW-1185">Reference proteome</keyword>
<dbReference type="InterPro" id="IPR011992">
    <property type="entry name" value="EF-hand-dom_pair"/>
</dbReference>
<gene>
    <name evidence="32" type="ORF">IMG5_130300</name>
</gene>
<evidence type="ECO:0000256" key="5">
    <source>
        <dbReference type="ARBA" id="ARBA00012513"/>
    </source>
</evidence>
<evidence type="ECO:0000256" key="14">
    <source>
        <dbReference type="ARBA" id="ARBA00022777"/>
    </source>
</evidence>
<dbReference type="Pfam" id="PF13499">
    <property type="entry name" value="EF-hand_7"/>
    <property type="match status" value="2"/>
</dbReference>
<dbReference type="GO" id="GO:0005524">
    <property type="term" value="F:ATP binding"/>
    <property type="evidence" value="ECO:0007669"/>
    <property type="project" value="UniProtKB-UniRule"/>
</dbReference>
<dbReference type="PROSITE" id="PS50011">
    <property type="entry name" value="PROTEIN_KINASE_DOM"/>
    <property type="match status" value="1"/>
</dbReference>
<evidence type="ECO:0000256" key="20">
    <source>
        <dbReference type="ARBA" id="ARBA00023139"/>
    </source>
</evidence>
<dbReference type="RefSeq" id="XP_004032103.1">
    <property type="nucleotide sequence ID" value="XM_004032055.1"/>
</dbReference>
<feature type="domain" description="EF-hand" evidence="31">
    <location>
        <begin position="436"/>
        <end position="470"/>
    </location>
</feature>
<evidence type="ECO:0000256" key="1">
    <source>
        <dbReference type="ARBA" id="ARBA00001946"/>
    </source>
</evidence>
<keyword evidence="11" id="KW-0479">Metal-binding</keyword>
<dbReference type="PROSITE" id="PS00108">
    <property type="entry name" value="PROTEIN_KINASE_ST"/>
    <property type="match status" value="1"/>
</dbReference>
<keyword evidence="32" id="KW-0378">Hydrolase</keyword>
<evidence type="ECO:0000256" key="9">
    <source>
        <dbReference type="ARBA" id="ARBA00022679"/>
    </source>
</evidence>
<evidence type="ECO:0000256" key="7">
    <source>
        <dbReference type="ARBA" id="ARBA00022511"/>
    </source>
</evidence>
<evidence type="ECO:0000256" key="18">
    <source>
        <dbReference type="ARBA" id="ARBA00022870"/>
    </source>
</evidence>
<evidence type="ECO:0000259" key="31">
    <source>
        <dbReference type="PROSITE" id="PS50222"/>
    </source>
</evidence>
<keyword evidence="20" id="KW-0564">Palmitate</keyword>
<keyword evidence="22" id="KW-0449">Lipoprotein</keyword>
<name>G0QW93_ICHMU</name>
<dbReference type="SMART" id="SM00054">
    <property type="entry name" value="EFh"/>
    <property type="match status" value="4"/>
</dbReference>
<dbReference type="InterPro" id="IPR000719">
    <property type="entry name" value="Prot_kinase_dom"/>
</dbReference>
<evidence type="ECO:0000256" key="12">
    <source>
        <dbReference type="ARBA" id="ARBA00022737"/>
    </source>
</evidence>